<dbReference type="Proteomes" id="UP000079169">
    <property type="component" value="Unplaced"/>
</dbReference>
<keyword evidence="3" id="KW-1185">Reference proteome</keyword>
<feature type="domain" description="Deltamethrin resistance protein prag01" evidence="2">
    <location>
        <begin position="36"/>
        <end position="87"/>
    </location>
</feature>
<evidence type="ECO:0000313" key="4">
    <source>
        <dbReference type="RefSeq" id="XP_008487410.1"/>
    </source>
</evidence>
<keyword evidence="1" id="KW-1133">Transmembrane helix</keyword>
<dbReference type="OrthoDB" id="9981889at2759"/>
<name>A0A1S3DT23_DIACI</name>
<dbReference type="InterPro" id="IPR031973">
    <property type="entry name" value="Deltameth_res_prag01"/>
</dbReference>
<dbReference type="PaxDb" id="121845-A0A1S3DT23"/>
<dbReference type="CTD" id="1349"/>
<reference evidence="4" key="1">
    <citation type="submission" date="2025-08" db="UniProtKB">
        <authorList>
            <consortium name="RefSeq"/>
        </authorList>
    </citation>
    <scope>IDENTIFICATION</scope>
</reference>
<dbReference type="PANTHER" id="PTHR22133:SF2">
    <property type="entry name" value="AT01821P-RELATED"/>
    <property type="match status" value="1"/>
</dbReference>
<organism evidence="3 4">
    <name type="scientific">Diaphorina citri</name>
    <name type="common">Asian citrus psyllid</name>
    <dbReference type="NCBI Taxonomy" id="121845"/>
    <lineage>
        <taxon>Eukaryota</taxon>
        <taxon>Metazoa</taxon>
        <taxon>Ecdysozoa</taxon>
        <taxon>Arthropoda</taxon>
        <taxon>Hexapoda</taxon>
        <taxon>Insecta</taxon>
        <taxon>Pterygota</taxon>
        <taxon>Neoptera</taxon>
        <taxon>Paraneoptera</taxon>
        <taxon>Hemiptera</taxon>
        <taxon>Sternorrhyncha</taxon>
        <taxon>Psylloidea</taxon>
        <taxon>Psyllidae</taxon>
        <taxon>Diaphorininae</taxon>
        <taxon>Diaphorina</taxon>
    </lineage>
</organism>
<keyword evidence="1" id="KW-0472">Membrane</keyword>
<dbReference type="RefSeq" id="XP_008487410.1">
    <property type="nucleotide sequence ID" value="XM_008489188.3"/>
</dbReference>
<dbReference type="PANTHER" id="PTHR22133">
    <property type="entry name" value="AT01821P-RELATED"/>
    <property type="match status" value="1"/>
</dbReference>
<evidence type="ECO:0000313" key="3">
    <source>
        <dbReference type="Proteomes" id="UP000079169"/>
    </source>
</evidence>
<gene>
    <name evidence="4" type="primary">LOC103524184</name>
</gene>
<dbReference type="OMA" id="IHFNYYV"/>
<feature type="transmembrane region" description="Helical" evidence="1">
    <location>
        <begin position="60"/>
        <end position="85"/>
    </location>
</feature>
<dbReference type="KEGG" id="dci:103524184"/>
<accession>A0A1S3DT23</accession>
<dbReference type="Pfam" id="PF16020">
    <property type="entry name" value="Deltameth_res"/>
    <property type="match status" value="1"/>
</dbReference>
<proteinExistence type="predicted"/>
<sequence>MSSRALTSLASCARSQMVQQVRRSHAYSKKPPVTIDDLPVPQGSWKAHYDKQNTKYNIQLLVGTVSLAATIGYLAVSDVFIWNFFPPTLPKK</sequence>
<dbReference type="GeneID" id="103524184"/>
<dbReference type="STRING" id="121845.A0A1S3DT23"/>
<protein>
    <submittedName>
        <fullName evidence="4">Uncharacterized protein LOC103524184</fullName>
    </submittedName>
</protein>
<evidence type="ECO:0000256" key="1">
    <source>
        <dbReference type="SAM" id="Phobius"/>
    </source>
</evidence>
<dbReference type="AlphaFoldDB" id="A0A1S3DT23"/>
<keyword evidence="1" id="KW-0812">Transmembrane</keyword>
<evidence type="ECO:0000259" key="2">
    <source>
        <dbReference type="Pfam" id="PF16020"/>
    </source>
</evidence>